<reference evidence="1 2" key="1">
    <citation type="submission" date="2020-06" db="EMBL/GenBank/DDBJ databases">
        <title>Sphingomonas hominis sp. nov., a member of the Sphingomonas, isolated from the hair of a 22-year-old girl.</title>
        <authorList>
            <person name="Zhang D.-F."/>
            <person name="Cui X.-W."/>
        </authorList>
    </citation>
    <scope>NUCLEOTIDE SEQUENCE [LARGE SCALE GENOMIC DNA]</scope>
    <source>
        <strain evidence="1 2">HHU CXW</strain>
    </source>
</reference>
<name>A0ABX2JD72_9SPHN</name>
<sequence>MNLLLLLSALLSAITGIGGGARGTQVVQAVAQGSVALATPLRRAAATARPVQQLPTIVAMVAIPSVRSLVLRSVHPLYAARRRE</sequence>
<gene>
    <name evidence="1" type="ORF">HRV97_03015</name>
</gene>
<dbReference type="EMBL" id="JABULH010000001">
    <property type="protein sequence ID" value="NTS64131.1"/>
    <property type="molecule type" value="Genomic_DNA"/>
</dbReference>
<dbReference type="Proteomes" id="UP000621447">
    <property type="component" value="Unassembled WGS sequence"/>
</dbReference>
<dbReference type="RefSeq" id="WP_174192183.1">
    <property type="nucleotide sequence ID" value="NZ_JABULH010000001.1"/>
</dbReference>
<protein>
    <recommendedName>
        <fullName evidence="3">Secreted protein</fullName>
    </recommendedName>
</protein>
<keyword evidence="2" id="KW-1185">Reference proteome</keyword>
<comment type="caution">
    <text evidence="1">The sequence shown here is derived from an EMBL/GenBank/DDBJ whole genome shotgun (WGS) entry which is preliminary data.</text>
</comment>
<evidence type="ECO:0000313" key="1">
    <source>
        <dbReference type="EMBL" id="NTS64131.1"/>
    </source>
</evidence>
<evidence type="ECO:0000313" key="2">
    <source>
        <dbReference type="Proteomes" id="UP000621447"/>
    </source>
</evidence>
<organism evidence="1 2">
    <name type="scientific">Sphingomonas hominis</name>
    <dbReference type="NCBI Taxonomy" id="2741495"/>
    <lineage>
        <taxon>Bacteria</taxon>
        <taxon>Pseudomonadati</taxon>
        <taxon>Pseudomonadota</taxon>
        <taxon>Alphaproteobacteria</taxon>
        <taxon>Sphingomonadales</taxon>
        <taxon>Sphingomonadaceae</taxon>
        <taxon>Sphingomonas</taxon>
    </lineage>
</organism>
<evidence type="ECO:0008006" key="3">
    <source>
        <dbReference type="Google" id="ProtNLM"/>
    </source>
</evidence>
<proteinExistence type="predicted"/>
<accession>A0ABX2JD72</accession>